<dbReference type="AlphaFoldDB" id="A0A1H8S4S0"/>
<keyword evidence="1" id="KW-1133">Transmembrane helix</keyword>
<name>A0A1H8S4S0_9EURY</name>
<keyword evidence="1" id="KW-0812">Transmembrane</keyword>
<feature type="transmembrane region" description="Helical" evidence="1">
    <location>
        <begin position="102"/>
        <end position="124"/>
    </location>
</feature>
<keyword evidence="1" id="KW-0472">Membrane</keyword>
<organism evidence="2 3">
    <name type="scientific">Halogranum amylolyticum</name>
    <dbReference type="NCBI Taxonomy" id="660520"/>
    <lineage>
        <taxon>Archaea</taxon>
        <taxon>Methanobacteriati</taxon>
        <taxon>Methanobacteriota</taxon>
        <taxon>Stenosarchaea group</taxon>
        <taxon>Halobacteria</taxon>
        <taxon>Halobacteriales</taxon>
        <taxon>Haloferacaceae</taxon>
    </lineage>
</organism>
<sequence>MIGDALSFPRTGDDWIPTLVIGGVLSLLSFLVVPVFVLQGYFVRVLRAAVDGETEVPSFTDWGTLLVDGLKLFVVNVAYSLILAVPYFSLLFALGFSGDGGGGALVLVLGLVVFVLALVVGYFVPAASANFALEGELGAAFDFGTIKSATFTSDYAVAWLLALVVGFVGGAVGAALSFLLVGIFVLFYVQVAVYYLFGRGFAKGIGRRGDDAATTATTV</sequence>
<evidence type="ECO:0000313" key="2">
    <source>
        <dbReference type="EMBL" id="SEO73404.1"/>
    </source>
</evidence>
<feature type="transmembrane region" description="Helical" evidence="1">
    <location>
        <begin position="15"/>
        <end position="38"/>
    </location>
</feature>
<accession>A0A1H8S4S0</accession>
<protein>
    <recommendedName>
        <fullName evidence="4">DUF4013 domain-containing protein</fullName>
    </recommendedName>
</protein>
<dbReference type="Pfam" id="PF13197">
    <property type="entry name" value="DUF4013"/>
    <property type="match status" value="1"/>
</dbReference>
<gene>
    <name evidence="2" type="ORF">SAMN04487948_104436</name>
</gene>
<evidence type="ECO:0000256" key="1">
    <source>
        <dbReference type="SAM" id="Phobius"/>
    </source>
</evidence>
<dbReference type="RefSeq" id="WP_089823817.1">
    <property type="nucleotide sequence ID" value="NZ_FODV01000004.1"/>
</dbReference>
<keyword evidence="3" id="KW-1185">Reference proteome</keyword>
<proteinExistence type="predicted"/>
<evidence type="ECO:0000313" key="3">
    <source>
        <dbReference type="Proteomes" id="UP000199126"/>
    </source>
</evidence>
<feature type="transmembrane region" description="Helical" evidence="1">
    <location>
        <begin position="72"/>
        <end position="96"/>
    </location>
</feature>
<feature type="transmembrane region" description="Helical" evidence="1">
    <location>
        <begin position="178"/>
        <end position="197"/>
    </location>
</feature>
<dbReference type="EMBL" id="FODV01000004">
    <property type="protein sequence ID" value="SEO73404.1"/>
    <property type="molecule type" value="Genomic_DNA"/>
</dbReference>
<dbReference type="OrthoDB" id="107590at2157"/>
<dbReference type="Proteomes" id="UP000199126">
    <property type="component" value="Unassembled WGS sequence"/>
</dbReference>
<evidence type="ECO:0008006" key="4">
    <source>
        <dbReference type="Google" id="ProtNLM"/>
    </source>
</evidence>
<reference evidence="3" key="1">
    <citation type="submission" date="2016-10" db="EMBL/GenBank/DDBJ databases">
        <authorList>
            <person name="Varghese N."/>
            <person name="Submissions S."/>
        </authorList>
    </citation>
    <scope>NUCLEOTIDE SEQUENCE [LARGE SCALE GENOMIC DNA]</scope>
    <source>
        <strain evidence="3">CGMCC 1.10121</strain>
    </source>
</reference>
<dbReference type="InterPro" id="IPR025098">
    <property type="entry name" value="DUF4013"/>
</dbReference>
<feature type="transmembrane region" description="Helical" evidence="1">
    <location>
        <begin position="155"/>
        <end position="172"/>
    </location>
</feature>